<comment type="caution">
    <text evidence="5">The sequence shown here is derived from an EMBL/GenBank/DDBJ whole genome shotgun (WGS) entry which is preliminary data.</text>
</comment>
<feature type="domain" description="Methyltransferase" evidence="3">
    <location>
        <begin position="101"/>
        <end position="200"/>
    </location>
</feature>
<dbReference type="STRING" id="582851.GCA_900162665_03756"/>
<dbReference type="InterPro" id="IPR025714">
    <property type="entry name" value="Methyltranfer_dom"/>
</dbReference>
<dbReference type="SUPFAM" id="SSF53335">
    <property type="entry name" value="S-adenosyl-L-methionine-dependent methyltransferases"/>
    <property type="match status" value="1"/>
</dbReference>
<protein>
    <submittedName>
        <fullName evidence="5">Uncharacterized protein</fullName>
    </submittedName>
</protein>
<reference evidence="5 6" key="1">
    <citation type="submission" date="2019-07" db="EMBL/GenBank/DDBJ databases">
        <title>Whole genome shotgun sequence of Oceanobacillus sojae NBRC 105379.</title>
        <authorList>
            <person name="Hosoyama A."/>
            <person name="Uohara A."/>
            <person name="Ohji S."/>
            <person name="Ichikawa N."/>
        </authorList>
    </citation>
    <scope>NUCLEOTIDE SEQUENCE [LARGE SCALE GENOMIC DNA]</scope>
    <source>
        <strain evidence="5 6">NBRC 105379</strain>
    </source>
</reference>
<dbReference type="RefSeq" id="WP_147211122.1">
    <property type="nucleotide sequence ID" value="NZ_BJYM01000012.1"/>
</dbReference>
<feature type="binding site" evidence="1">
    <location>
        <position position="23"/>
    </location>
    <ligand>
        <name>Zn(2+)</name>
        <dbReference type="ChEBI" id="CHEBI:29105"/>
    </ligand>
</feature>
<organism evidence="5 6">
    <name type="scientific">Oceanobacillus sojae</name>
    <dbReference type="NCBI Taxonomy" id="582851"/>
    <lineage>
        <taxon>Bacteria</taxon>
        <taxon>Bacillati</taxon>
        <taxon>Bacillota</taxon>
        <taxon>Bacilli</taxon>
        <taxon>Bacillales</taxon>
        <taxon>Bacillaceae</taxon>
        <taxon>Oceanobacillus</taxon>
    </lineage>
</organism>
<feature type="domain" description="23S rRNA (guanine(745)-N(1))-methyltransferase N-terminal" evidence="4">
    <location>
        <begin position="18"/>
        <end position="57"/>
    </location>
</feature>
<dbReference type="Pfam" id="PF13847">
    <property type="entry name" value="Methyltransf_31"/>
    <property type="match status" value="1"/>
</dbReference>
<feature type="binding site" evidence="1">
    <location>
        <position position="41"/>
    </location>
    <ligand>
        <name>Zn(2+)</name>
        <dbReference type="ChEBI" id="CHEBI:29105"/>
    </ligand>
</feature>
<feature type="binding site" evidence="2">
    <location>
        <begin position="111"/>
        <end position="112"/>
    </location>
    <ligand>
        <name>S-adenosyl-L-methionine</name>
        <dbReference type="ChEBI" id="CHEBI:59789"/>
    </ligand>
</feature>
<keyword evidence="1" id="KW-0479">Metal-binding</keyword>
<evidence type="ECO:0000313" key="6">
    <source>
        <dbReference type="Proteomes" id="UP000321558"/>
    </source>
</evidence>
<evidence type="ECO:0000259" key="3">
    <source>
        <dbReference type="Pfam" id="PF13847"/>
    </source>
</evidence>
<gene>
    <name evidence="5" type="ORF">OSO01_29250</name>
</gene>
<name>A0A511ZL87_9BACI</name>
<evidence type="ECO:0000259" key="4">
    <source>
        <dbReference type="Pfam" id="PF21302"/>
    </source>
</evidence>
<dbReference type="InterPro" id="IPR016718">
    <property type="entry name" value="rRNA_m1G-MeTrfase_A_prd"/>
</dbReference>
<dbReference type="Gene3D" id="3.40.50.150">
    <property type="entry name" value="Vaccinia Virus protein VP39"/>
    <property type="match status" value="1"/>
</dbReference>
<accession>A0A511ZL87</accession>
<dbReference type="PIRSF" id="PIRSF018249">
    <property type="entry name" value="MyrA_prd"/>
    <property type="match status" value="1"/>
</dbReference>
<evidence type="ECO:0000256" key="2">
    <source>
        <dbReference type="PIRSR" id="PIRSR018249-2"/>
    </source>
</evidence>
<dbReference type="InterPro" id="IPR029063">
    <property type="entry name" value="SAM-dependent_MTases_sf"/>
</dbReference>
<dbReference type="PANTHER" id="PTHR43460">
    <property type="entry name" value="METHYLTRANSFERASE"/>
    <property type="match status" value="1"/>
</dbReference>
<keyword evidence="1" id="KW-0862">Zinc</keyword>
<feature type="binding site" evidence="1">
    <location>
        <position position="20"/>
    </location>
    <ligand>
        <name>Zn(2+)</name>
        <dbReference type="ChEBI" id="CHEBI:29105"/>
    </ligand>
</feature>
<dbReference type="PANTHER" id="PTHR43460:SF1">
    <property type="entry name" value="METHYLTRANSFERASE TYPE 11 DOMAIN-CONTAINING PROTEIN"/>
    <property type="match status" value="1"/>
</dbReference>
<dbReference type="OrthoDB" id="5522265at2"/>
<proteinExistence type="predicted"/>
<dbReference type="GO" id="GO:0046872">
    <property type="term" value="F:metal ion binding"/>
    <property type="evidence" value="ECO:0007669"/>
    <property type="project" value="UniProtKB-KW"/>
</dbReference>
<feature type="binding site" evidence="2">
    <location>
        <position position="203"/>
    </location>
    <ligand>
        <name>S-adenosyl-L-methionine</name>
        <dbReference type="ChEBI" id="CHEBI:59789"/>
    </ligand>
</feature>
<dbReference type="Pfam" id="PF21302">
    <property type="entry name" value="Zn_ribbon_RlmA"/>
    <property type="match status" value="1"/>
</dbReference>
<feature type="binding site" evidence="1">
    <location>
        <position position="37"/>
    </location>
    <ligand>
        <name>Zn(2+)</name>
        <dbReference type="ChEBI" id="CHEBI:29105"/>
    </ligand>
</feature>
<dbReference type="InterPro" id="IPR052939">
    <property type="entry name" value="23S_rRNA_MeTrnsfrase_RlmA"/>
</dbReference>
<evidence type="ECO:0000313" key="5">
    <source>
        <dbReference type="EMBL" id="GEN88186.1"/>
    </source>
</evidence>
<sequence length="293" mass="33424">MNKRTLAAEYASHSEAIFKCPVCNSSMRVFELKNLICSNNHTFDFSKQGYINLMSHPVKSMYNRSLFQARRKLITEAGFFEPLIQAIAEMIYKHAAIERESLSLIDTGCGEGSHLFNICESIRSKYQKTVTGVGIDISKEGILEASKSYANKIWTVGDLANTPFMNEQFDVILNILSPSNYNEFNRVLKADGLLIKVVPQTSYLKELREIIFNQPEKQSYSNTDTVVRFNENFQMVDNSRISYTLLLDKLSIQSLVEMTPLSWEAPKEQVKSFLDEDTTQITVDLEILIGKKR</sequence>
<dbReference type="EMBL" id="BJYM01000012">
    <property type="protein sequence ID" value="GEN88186.1"/>
    <property type="molecule type" value="Genomic_DNA"/>
</dbReference>
<dbReference type="AlphaFoldDB" id="A0A511ZL87"/>
<keyword evidence="6" id="KW-1185">Reference proteome</keyword>
<dbReference type="GO" id="GO:0008168">
    <property type="term" value="F:methyltransferase activity"/>
    <property type="evidence" value="ECO:0007669"/>
    <property type="project" value="InterPro"/>
</dbReference>
<dbReference type="Proteomes" id="UP000321558">
    <property type="component" value="Unassembled WGS sequence"/>
</dbReference>
<feature type="binding site" evidence="2">
    <location>
        <position position="80"/>
    </location>
    <ligand>
        <name>S-adenosyl-L-methionine</name>
        <dbReference type="ChEBI" id="CHEBI:59789"/>
    </ligand>
</feature>
<dbReference type="InterPro" id="IPR048647">
    <property type="entry name" value="RlmA_N"/>
</dbReference>
<evidence type="ECO:0000256" key="1">
    <source>
        <dbReference type="PIRSR" id="PIRSR018249-1"/>
    </source>
</evidence>
<keyword evidence="2" id="KW-0949">S-adenosyl-L-methionine</keyword>